<sequence length="232" mass="24453">MSAALSTESMRRPGIVPGILISLALHAALILGYRLAAPKLPPEPPPNRTMTVWLQPFKPPVAKVEPAKPATTPSTRAPGSPRSRERTAVARAEATPKQPAPEADHSTGSTSAIASATATTATTTTTATTAAATGAITAPAASYDPLREPAAATFDMEAARRAARRVATEKDTTRPDSLAKRLDDHPLYPEDHETRLQKGIAGAKRSDCRNTPGGLLAPLVWLLDKKDSGCKW</sequence>
<keyword evidence="3" id="KW-1185">Reference proteome</keyword>
<reference evidence="3" key="1">
    <citation type="journal article" date="2016" name="Front. Microbiol.">
        <title>Molecular Keys to the Janthinobacterium and Duganella spp. Interaction with the Plant Pathogen Fusarium graminearum.</title>
        <authorList>
            <person name="Haack F.S."/>
            <person name="Poehlein A."/>
            <person name="Kroger C."/>
            <person name="Voigt C.A."/>
            <person name="Piepenbring M."/>
            <person name="Bode H.B."/>
            <person name="Daniel R."/>
            <person name="Schafer W."/>
            <person name="Streit W.R."/>
        </authorList>
    </citation>
    <scope>NUCLEOTIDE SEQUENCE [LARGE SCALE GENOMIC DNA]</scope>
    <source>
        <strain evidence="3">T54</strain>
    </source>
</reference>
<dbReference type="Proteomes" id="UP000175989">
    <property type="component" value="Unassembled WGS sequence"/>
</dbReference>
<evidence type="ECO:0000313" key="2">
    <source>
        <dbReference type="EMBL" id="OFA09160.1"/>
    </source>
</evidence>
<dbReference type="RefSeq" id="WP_141749359.1">
    <property type="nucleotide sequence ID" value="NZ_LROM01000014.1"/>
</dbReference>
<dbReference type="OrthoDB" id="8703226at2"/>
<feature type="compositionally biased region" description="Low complexity" evidence="1">
    <location>
        <begin position="106"/>
        <end position="125"/>
    </location>
</feature>
<evidence type="ECO:0000256" key="1">
    <source>
        <dbReference type="SAM" id="MobiDB-lite"/>
    </source>
</evidence>
<proteinExistence type="predicted"/>
<comment type="caution">
    <text evidence="2">The sequence shown here is derived from an EMBL/GenBank/DDBJ whole genome shotgun (WGS) entry which is preliminary data.</text>
</comment>
<organism evidence="2 3">
    <name type="scientific">Duganella phyllosphaerae</name>
    <dbReference type="NCBI Taxonomy" id="762836"/>
    <lineage>
        <taxon>Bacteria</taxon>
        <taxon>Pseudomonadati</taxon>
        <taxon>Pseudomonadota</taxon>
        <taxon>Betaproteobacteria</taxon>
        <taxon>Burkholderiales</taxon>
        <taxon>Oxalobacteraceae</taxon>
        <taxon>Telluria group</taxon>
        <taxon>Duganella</taxon>
    </lineage>
</organism>
<evidence type="ECO:0000313" key="3">
    <source>
        <dbReference type="Proteomes" id="UP000175989"/>
    </source>
</evidence>
<feature type="region of interest" description="Disordered" evidence="1">
    <location>
        <begin position="63"/>
        <end position="125"/>
    </location>
</feature>
<dbReference type="AlphaFoldDB" id="A0A1E7X7U5"/>
<protein>
    <submittedName>
        <fullName evidence="2">Uncharacterized protein</fullName>
    </submittedName>
</protein>
<name>A0A1E7X7U5_9BURK</name>
<accession>A0A1E7X7U5</accession>
<dbReference type="EMBL" id="LROM01000014">
    <property type="protein sequence ID" value="OFA09160.1"/>
    <property type="molecule type" value="Genomic_DNA"/>
</dbReference>
<gene>
    <name evidence="2" type="ORF">DUPY_01370</name>
</gene>
<feature type="region of interest" description="Disordered" evidence="1">
    <location>
        <begin position="165"/>
        <end position="189"/>
    </location>
</feature>
<feature type="compositionally biased region" description="Basic and acidic residues" evidence="1">
    <location>
        <begin position="166"/>
        <end position="189"/>
    </location>
</feature>